<gene>
    <name evidence="1" type="ORF">SAMN04488540_110113</name>
</gene>
<organism evidence="1 2">
    <name type="scientific">Ferrimonas sediminum</name>
    <dbReference type="NCBI Taxonomy" id="718193"/>
    <lineage>
        <taxon>Bacteria</taxon>
        <taxon>Pseudomonadati</taxon>
        <taxon>Pseudomonadota</taxon>
        <taxon>Gammaproteobacteria</taxon>
        <taxon>Alteromonadales</taxon>
        <taxon>Ferrimonadaceae</taxon>
        <taxon>Ferrimonas</taxon>
    </lineage>
</organism>
<dbReference type="InterPro" id="IPR007446">
    <property type="entry name" value="PilP"/>
</dbReference>
<dbReference type="Pfam" id="PF04351">
    <property type="entry name" value="PilP"/>
    <property type="match status" value="1"/>
</dbReference>
<name>A0A1G8V637_9GAMM</name>
<dbReference type="Gene3D" id="2.30.30.830">
    <property type="match status" value="1"/>
</dbReference>
<dbReference type="RefSeq" id="WP_090365757.1">
    <property type="nucleotide sequence ID" value="NZ_FNEM01000010.1"/>
</dbReference>
<accession>A0A1G8V637</accession>
<dbReference type="AlphaFoldDB" id="A0A1G8V637"/>
<proteinExistence type="predicted"/>
<dbReference type="EMBL" id="FNEM01000010">
    <property type="protein sequence ID" value="SDJ61538.1"/>
    <property type="molecule type" value="Genomic_DNA"/>
</dbReference>
<reference evidence="2" key="1">
    <citation type="submission" date="2016-10" db="EMBL/GenBank/DDBJ databases">
        <authorList>
            <person name="Varghese N."/>
            <person name="Submissions S."/>
        </authorList>
    </citation>
    <scope>NUCLEOTIDE SEQUENCE [LARGE SCALE GENOMIC DNA]</scope>
    <source>
        <strain evidence="2">DSM 23317</strain>
    </source>
</reference>
<dbReference type="OrthoDB" id="5296580at2"/>
<keyword evidence="2" id="KW-1185">Reference proteome</keyword>
<dbReference type="Proteomes" id="UP000199527">
    <property type="component" value="Unassembled WGS sequence"/>
</dbReference>
<sequence length="178" mass="19502">MNGGWRWLWAGLLLSGCQGDTGDLQRYLEQVQANPPAYQSRPRTLPHFEPARYDPGSGRSPFMAAPMMTARAGEAIDRPGCLGPPAGASGHPLQSVALDSLVMRGTLSDRHNRWALLETADGLVHRVRQGDLVGLFAGRVVAVHGDHVELVERVEQGLGCYVERQARIVLESQDKERL</sequence>
<dbReference type="PROSITE" id="PS51257">
    <property type="entry name" value="PROKAR_LIPOPROTEIN"/>
    <property type="match status" value="1"/>
</dbReference>
<evidence type="ECO:0000313" key="2">
    <source>
        <dbReference type="Proteomes" id="UP000199527"/>
    </source>
</evidence>
<protein>
    <submittedName>
        <fullName evidence="1">Type IV pilus assembly protein PilP</fullName>
    </submittedName>
</protein>
<evidence type="ECO:0000313" key="1">
    <source>
        <dbReference type="EMBL" id="SDJ61538.1"/>
    </source>
</evidence>